<sequence>MVMVICNLQMVVVDAMVVVVVVAGGAGASDEVTRRLIGVDCDGVQSSTKNPHIPLQLLHNGHKTLLHFHMAACGIGASGPKITNLDSGYVRPKLSTLQPFLDFRTPNPVRFDGLVQSQRSKKALTRWCSLTSDADSTTTVNTEDFCEETKSSDAVSKLIPKSSEVEYLLTELCDTTSIAKFELKLGGFRLHVTRDLSEQSAPPQPPVSAPVTARTVVETPDSYGSASSQSLALSKPVPSSGGVQTLLDKATDEGLLILQSPRVGYFRRSRTIKGKRAPPSCKEKDIVKEGQVLCYIEQLGGEIPIESDISGEVVKILQQDGDPVGYGDALIAVLPSFPGIKKLQ</sequence>
<dbReference type="CDD" id="cd06850">
    <property type="entry name" value="biotinyl_domain"/>
    <property type="match status" value="1"/>
</dbReference>
<keyword evidence="4" id="KW-1185">Reference proteome</keyword>
<evidence type="ECO:0000256" key="1">
    <source>
        <dbReference type="SAM" id="SignalP"/>
    </source>
</evidence>
<dbReference type="SUPFAM" id="SSF51230">
    <property type="entry name" value="Single hybrid motif"/>
    <property type="match status" value="1"/>
</dbReference>
<dbReference type="PANTHER" id="PTHR47597">
    <property type="entry name" value="IS A MEMBER OF THE PF|00364 BIOTIN-REQUIRING ENZYMES FAMILY-RELATED"/>
    <property type="match status" value="1"/>
</dbReference>
<feature type="domain" description="Lipoyl-binding" evidence="2">
    <location>
        <begin position="279"/>
        <end position="331"/>
    </location>
</feature>
<feature type="signal peptide" evidence="1">
    <location>
        <begin position="1"/>
        <end position="15"/>
    </location>
</feature>
<evidence type="ECO:0000313" key="3">
    <source>
        <dbReference type="EMBL" id="CAA2999114.1"/>
    </source>
</evidence>
<dbReference type="Pfam" id="PF00364">
    <property type="entry name" value="Biotin_lipoyl"/>
    <property type="match status" value="1"/>
</dbReference>
<dbReference type="FunFam" id="2.40.50.100:FF:000059">
    <property type="entry name" value="Biotin/lipoyl attachment domain-containing protein"/>
    <property type="match status" value="1"/>
</dbReference>
<keyword evidence="1" id="KW-0732">Signal</keyword>
<evidence type="ECO:0000313" key="4">
    <source>
        <dbReference type="Proteomes" id="UP000594638"/>
    </source>
</evidence>
<dbReference type="OrthoDB" id="529457at2759"/>
<dbReference type="InterPro" id="IPR053217">
    <property type="entry name" value="ACC_Biotin_Carrier"/>
</dbReference>
<feature type="chain" id="PRO_5035827243" description="Lipoyl-binding domain-containing protein" evidence="1">
    <location>
        <begin position="16"/>
        <end position="344"/>
    </location>
</feature>
<dbReference type="InterPro" id="IPR000089">
    <property type="entry name" value="Biotin_lipoyl"/>
</dbReference>
<dbReference type="Gramene" id="OE9A024734T1">
    <property type="protein sequence ID" value="OE9A024734C1"/>
    <property type="gene ID" value="OE9A024734"/>
</dbReference>
<reference evidence="3 4" key="1">
    <citation type="submission" date="2019-12" db="EMBL/GenBank/DDBJ databases">
        <authorList>
            <person name="Alioto T."/>
            <person name="Alioto T."/>
            <person name="Gomez Garrido J."/>
        </authorList>
    </citation>
    <scope>NUCLEOTIDE SEQUENCE [LARGE SCALE GENOMIC DNA]</scope>
</reference>
<dbReference type="AlphaFoldDB" id="A0A8S0T291"/>
<dbReference type="EMBL" id="CACTIH010005616">
    <property type="protein sequence ID" value="CAA2999114.1"/>
    <property type="molecule type" value="Genomic_DNA"/>
</dbReference>
<proteinExistence type="predicted"/>
<gene>
    <name evidence="3" type="ORF">OLEA9_A024734</name>
</gene>
<protein>
    <recommendedName>
        <fullName evidence="2">Lipoyl-binding domain-containing protein</fullName>
    </recommendedName>
</protein>
<organism evidence="3 4">
    <name type="scientific">Olea europaea subsp. europaea</name>
    <dbReference type="NCBI Taxonomy" id="158383"/>
    <lineage>
        <taxon>Eukaryota</taxon>
        <taxon>Viridiplantae</taxon>
        <taxon>Streptophyta</taxon>
        <taxon>Embryophyta</taxon>
        <taxon>Tracheophyta</taxon>
        <taxon>Spermatophyta</taxon>
        <taxon>Magnoliopsida</taxon>
        <taxon>eudicotyledons</taxon>
        <taxon>Gunneridae</taxon>
        <taxon>Pentapetalae</taxon>
        <taxon>asterids</taxon>
        <taxon>lamiids</taxon>
        <taxon>Lamiales</taxon>
        <taxon>Oleaceae</taxon>
        <taxon>Oleeae</taxon>
        <taxon>Olea</taxon>
    </lineage>
</organism>
<dbReference type="Gene3D" id="2.40.50.100">
    <property type="match status" value="1"/>
</dbReference>
<dbReference type="Proteomes" id="UP000594638">
    <property type="component" value="Unassembled WGS sequence"/>
</dbReference>
<dbReference type="InterPro" id="IPR011053">
    <property type="entry name" value="Single_hybrid_motif"/>
</dbReference>
<name>A0A8S0T291_OLEEU</name>
<comment type="caution">
    <text evidence="3">The sequence shown here is derived from an EMBL/GenBank/DDBJ whole genome shotgun (WGS) entry which is preliminary data.</text>
</comment>
<evidence type="ECO:0000259" key="2">
    <source>
        <dbReference type="Pfam" id="PF00364"/>
    </source>
</evidence>
<dbReference type="PANTHER" id="PTHR47597:SF1">
    <property type="entry name" value="IS A MEMBER OF THE PF|00364 BIOTIN-REQUIRING ENZYMES FAMILY-RELATED"/>
    <property type="match status" value="1"/>
</dbReference>
<accession>A0A8S0T291</accession>